<organism evidence="2 3">
    <name type="scientific">Racocetra fulgida</name>
    <dbReference type="NCBI Taxonomy" id="60492"/>
    <lineage>
        <taxon>Eukaryota</taxon>
        <taxon>Fungi</taxon>
        <taxon>Fungi incertae sedis</taxon>
        <taxon>Mucoromycota</taxon>
        <taxon>Glomeromycotina</taxon>
        <taxon>Glomeromycetes</taxon>
        <taxon>Diversisporales</taxon>
        <taxon>Gigasporaceae</taxon>
        <taxon>Racocetra</taxon>
    </lineage>
</organism>
<evidence type="ECO:0000313" key="2">
    <source>
        <dbReference type="EMBL" id="CAG8805690.1"/>
    </source>
</evidence>
<name>A0A9N9K3T5_9GLOM</name>
<keyword evidence="3" id="KW-1185">Reference proteome</keyword>
<accession>A0A9N9K3T5</accession>
<dbReference type="Proteomes" id="UP000789396">
    <property type="component" value="Unassembled WGS sequence"/>
</dbReference>
<proteinExistence type="predicted"/>
<evidence type="ECO:0000313" key="3">
    <source>
        <dbReference type="Proteomes" id="UP000789396"/>
    </source>
</evidence>
<reference evidence="2" key="1">
    <citation type="submission" date="2021-06" db="EMBL/GenBank/DDBJ databases">
        <authorList>
            <person name="Kallberg Y."/>
            <person name="Tangrot J."/>
            <person name="Rosling A."/>
        </authorList>
    </citation>
    <scope>NUCLEOTIDE SEQUENCE</scope>
    <source>
        <strain evidence="2">IN212</strain>
    </source>
</reference>
<evidence type="ECO:0000256" key="1">
    <source>
        <dbReference type="SAM" id="MobiDB-lite"/>
    </source>
</evidence>
<gene>
    <name evidence="2" type="ORF">RFULGI_LOCUS18196</name>
</gene>
<dbReference type="OrthoDB" id="2333990at2759"/>
<feature type="non-terminal residue" evidence="2">
    <location>
        <position position="96"/>
    </location>
</feature>
<dbReference type="AlphaFoldDB" id="A0A9N9K3T5"/>
<feature type="non-terminal residue" evidence="2">
    <location>
        <position position="1"/>
    </location>
</feature>
<feature type="region of interest" description="Disordered" evidence="1">
    <location>
        <begin position="1"/>
        <end position="39"/>
    </location>
</feature>
<sequence>NYEKLTKGKKRQKNNDNEDEDNNETAQSLRKRNGKPEALKDMTNIFEVCQWLVLERPDILTTANQMRAIQTSLDSSAITVPQPEVTIAPRNLTDDK</sequence>
<protein>
    <submittedName>
        <fullName evidence="2">320_t:CDS:1</fullName>
    </submittedName>
</protein>
<comment type="caution">
    <text evidence="2">The sequence shown here is derived from an EMBL/GenBank/DDBJ whole genome shotgun (WGS) entry which is preliminary data.</text>
</comment>
<dbReference type="EMBL" id="CAJVPZ010077751">
    <property type="protein sequence ID" value="CAG8805690.1"/>
    <property type="molecule type" value="Genomic_DNA"/>
</dbReference>